<reference evidence="3 4" key="1">
    <citation type="submission" date="2024-03" db="EMBL/GenBank/DDBJ databases">
        <authorList>
            <person name="Gkanogiannis A."/>
            <person name="Becerra Lopez-Lavalle L."/>
        </authorList>
    </citation>
    <scope>NUCLEOTIDE SEQUENCE [LARGE SCALE GENOMIC DNA]</scope>
</reference>
<dbReference type="PANTHER" id="PTHR45089:SF24">
    <property type="entry name" value="DNAJ HEAT SHOCK N-TERMINAL DOMAIN-CONTAINING PROTEIN"/>
    <property type="match status" value="1"/>
</dbReference>
<evidence type="ECO:0000313" key="3">
    <source>
        <dbReference type="EMBL" id="CAK9329021.1"/>
    </source>
</evidence>
<evidence type="ECO:0000313" key="4">
    <source>
        <dbReference type="Proteomes" id="UP001642487"/>
    </source>
</evidence>
<feature type="compositionally biased region" description="Basic and acidic residues" evidence="1">
    <location>
        <begin position="308"/>
        <end position="320"/>
    </location>
</feature>
<dbReference type="Pfam" id="PF00226">
    <property type="entry name" value="DnaJ"/>
    <property type="match status" value="1"/>
</dbReference>
<feature type="compositionally biased region" description="Basic and acidic residues" evidence="1">
    <location>
        <begin position="388"/>
        <end position="407"/>
    </location>
</feature>
<dbReference type="PROSITE" id="PS50076">
    <property type="entry name" value="DNAJ_2"/>
    <property type="match status" value="1"/>
</dbReference>
<evidence type="ECO:0000256" key="1">
    <source>
        <dbReference type="SAM" id="MobiDB-lite"/>
    </source>
</evidence>
<evidence type="ECO:0000259" key="2">
    <source>
        <dbReference type="PROSITE" id="PS50076"/>
    </source>
</evidence>
<dbReference type="Proteomes" id="UP001642487">
    <property type="component" value="Chromosome 9"/>
</dbReference>
<dbReference type="CDD" id="cd06257">
    <property type="entry name" value="DnaJ"/>
    <property type="match status" value="1"/>
</dbReference>
<accession>A0ABP0ZBF4</accession>
<gene>
    <name evidence="3" type="ORF">CITCOLO1_LOCUS21456</name>
</gene>
<name>A0ABP0ZBF4_9ROSI</name>
<dbReference type="InterPro" id="IPR024593">
    <property type="entry name" value="DUF3444"/>
</dbReference>
<dbReference type="PANTHER" id="PTHR45089">
    <property type="entry name" value="DNAJ HEAT SHOCK AMINO-TERMINAL DOMAIN PROTEIN-RELATED"/>
    <property type="match status" value="1"/>
</dbReference>
<dbReference type="InterPro" id="IPR001623">
    <property type="entry name" value="DnaJ_domain"/>
</dbReference>
<dbReference type="Pfam" id="PF11926">
    <property type="entry name" value="DUF3444"/>
    <property type="match status" value="2"/>
</dbReference>
<dbReference type="PRINTS" id="PR00625">
    <property type="entry name" value="JDOMAIN"/>
</dbReference>
<proteinExistence type="predicted"/>
<sequence>MDCNKDEAIKAREIAEKKMESKDFTGARKLVLKAQQLNPDAENISQMLMVCDVHCAAEKKLLGNEMDWYGILQIEQTANEAIIRKQYRKYALLLHPDKNKFIGAEAAFKLVGEAQRVLLDPEKRRLHDMRRKPAIPYRPPHRAASTFNVGVQANFRSNFTTFIPQHQPPPQPQGHSGFSHNRSTFWTVCPFCSVRYQYYKEVVNRSLCCQNCKKPFVAYDMELQGAHPQPMSNLNQTSFFQQNSFNHRAEMGRPGNSQSEKRRGKRNTPVAASEKFNGKKRRKQASESSESCDTESSFDTDENVVTDDDSRKDVGLSGDHHPRRSSRRRQKISYNENVSDDENDDFLVTRKKSKRRKSSVVSDDDIEEVYVDEASEINNQHGSVAVDDDQRGANKPENHCFEEDLSRRSKRSKKVSHKETPDEDVSQGSMESAGDPESNLLSCSDPDFNDFDKLRNRECFALGQIWAMYDDIDTMPRFYAWIKKVFPSGFKVQVTWLEPEATDDGRKKCVDKEMPVSCGEFVFGATETMTDCDSMFSHAVSWDKGCRKDSFKIYPKKGEIWALFKNWDKNRNCNSNSQYEYEFVETLSEFTEEAGIDVALLAKVKGFSSLFCRIVKEGGKSFQVPAAELFRFSHRIPSFPLTGDEREGVPKGSFELDPAALPPNVPEIVLPEHLKEVASDTGRTTLPMMGSNGDAAGHEAAADINSDLRSESDGGAPVASPDEAFEIPDPEFHNFDLEKSPEKFRTGQVWALYSDEDALPRYYGLIKKITHEPGFEVNLTWLVSSTLPSDTIKWHDKNMPISCGRFKTQRRTAMHCCTSTRSFSHLLRTDPAPNNGFSISPRIGEVWALYKNWNPEIRCSDLEKCEYDIAEVIDDDDLQKEVMFLKRIDGHNSVFKTQTKNDGSTLTMVIPEAEFLRFSHQIPAFRLTDEWGGRLRGCLELDPAALPVYYFS</sequence>
<dbReference type="SMART" id="SM00271">
    <property type="entry name" value="DnaJ"/>
    <property type="match status" value="1"/>
</dbReference>
<feature type="region of interest" description="Disordered" evidence="1">
    <location>
        <begin position="379"/>
        <end position="441"/>
    </location>
</feature>
<feature type="region of interest" description="Disordered" evidence="1">
    <location>
        <begin position="248"/>
        <end position="340"/>
    </location>
</feature>
<organism evidence="3 4">
    <name type="scientific">Citrullus colocynthis</name>
    <name type="common">colocynth</name>
    <dbReference type="NCBI Taxonomy" id="252529"/>
    <lineage>
        <taxon>Eukaryota</taxon>
        <taxon>Viridiplantae</taxon>
        <taxon>Streptophyta</taxon>
        <taxon>Embryophyta</taxon>
        <taxon>Tracheophyta</taxon>
        <taxon>Spermatophyta</taxon>
        <taxon>Magnoliopsida</taxon>
        <taxon>eudicotyledons</taxon>
        <taxon>Gunneridae</taxon>
        <taxon>Pentapetalae</taxon>
        <taxon>rosids</taxon>
        <taxon>fabids</taxon>
        <taxon>Cucurbitales</taxon>
        <taxon>Cucurbitaceae</taxon>
        <taxon>Benincaseae</taxon>
        <taxon>Citrullus</taxon>
    </lineage>
</organism>
<dbReference type="SUPFAM" id="SSF46565">
    <property type="entry name" value="Chaperone J-domain"/>
    <property type="match status" value="1"/>
</dbReference>
<dbReference type="EMBL" id="OZ021743">
    <property type="protein sequence ID" value="CAK9329021.1"/>
    <property type="molecule type" value="Genomic_DNA"/>
</dbReference>
<dbReference type="InterPro" id="IPR036869">
    <property type="entry name" value="J_dom_sf"/>
</dbReference>
<protein>
    <recommendedName>
        <fullName evidence="2">J domain-containing protein</fullName>
    </recommendedName>
</protein>
<feature type="domain" description="J" evidence="2">
    <location>
        <begin position="67"/>
        <end position="131"/>
    </location>
</feature>
<feature type="compositionally biased region" description="Acidic residues" evidence="1">
    <location>
        <begin position="290"/>
        <end position="307"/>
    </location>
</feature>
<keyword evidence="4" id="KW-1185">Reference proteome</keyword>
<feature type="compositionally biased region" description="Basic residues" evidence="1">
    <location>
        <begin position="321"/>
        <end position="331"/>
    </location>
</feature>
<dbReference type="Gene3D" id="1.10.287.110">
    <property type="entry name" value="DnaJ domain"/>
    <property type="match status" value="1"/>
</dbReference>